<reference evidence="3 5" key="1">
    <citation type="submission" date="2015-02" db="EMBL/GenBank/DDBJ databases">
        <title>Physiological reanalysis, assessment of diazotrophy, and genome sequences of multiple isolates of Streptomyces thermoautotrophicus.</title>
        <authorList>
            <person name="MacKellar D.C."/>
            <person name="Lieber L."/>
            <person name="Norman J."/>
            <person name="Bolger A."/>
            <person name="Tobin C."/>
            <person name="Murray J.W."/>
            <person name="Prell J."/>
        </authorList>
    </citation>
    <scope>NUCLEOTIDE SEQUENCE [LARGE SCALE GENOMIC DNA]</scope>
    <source>
        <strain evidence="3 5">UBT1</strain>
    </source>
</reference>
<feature type="coiled-coil region" evidence="1">
    <location>
        <begin position="88"/>
        <end position="115"/>
    </location>
</feature>
<organism evidence="3 4">
    <name type="scientific">Carbonactinospora thermoautotrophica</name>
    <dbReference type="NCBI Taxonomy" id="1469144"/>
    <lineage>
        <taxon>Bacteria</taxon>
        <taxon>Bacillati</taxon>
        <taxon>Actinomycetota</taxon>
        <taxon>Actinomycetes</taxon>
        <taxon>Kitasatosporales</taxon>
        <taxon>Carbonactinosporaceae</taxon>
        <taxon>Carbonactinospora</taxon>
    </lineage>
</organism>
<gene>
    <name evidence="2" type="ORF">TH66_09545</name>
    <name evidence="3" type="ORF">TR74_09295</name>
</gene>
<reference evidence="4" key="2">
    <citation type="submission" date="2015-02" db="EMBL/GenBank/DDBJ databases">
        <title>Physiological reanalysis, assessment of diazotrophy, and genome sequences of multiple isolates of Streptomyces thermoautotrophicus.</title>
        <authorList>
            <person name="MacKellar D.C."/>
            <person name="Lieber L."/>
            <person name="Norman J."/>
            <person name="Bolger A."/>
            <person name="Tobin C."/>
            <person name="Murray J.W."/>
            <person name="Friesen M."/>
            <person name="Prell J."/>
        </authorList>
    </citation>
    <scope>NUCLEOTIDE SEQUENCE [LARGE SCALE GENOMIC DNA]</scope>
    <source>
        <strain evidence="4">UBT1</strain>
    </source>
</reference>
<dbReference type="Proteomes" id="UP000070598">
    <property type="component" value="Unassembled WGS sequence"/>
</dbReference>
<dbReference type="EMBL" id="JYIJ01000016">
    <property type="protein sequence ID" value="KWX04137.1"/>
    <property type="molecule type" value="Genomic_DNA"/>
</dbReference>
<name>A0A132NHD3_9ACTN</name>
<accession>A0A132NHD3</accession>
<evidence type="ECO:0000313" key="2">
    <source>
        <dbReference type="EMBL" id="KWX04137.1"/>
    </source>
</evidence>
<proteinExistence type="predicted"/>
<comment type="caution">
    <text evidence="3">The sequence shown here is derived from an EMBL/GenBank/DDBJ whole genome shotgun (WGS) entry which is preliminary data.</text>
</comment>
<evidence type="ECO:0000313" key="3">
    <source>
        <dbReference type="EMBL" id="KWX09489.1"/>
    </source>
</evidence>
<protein>
    <submittedName>
        <fullName evidence="3">Uncharacterized protein</fullName>
    </submittedName>
</protein>
<evidence type="ECO:0000313" key="5">
    <source>
        <dbReference type="Proteomes" id="UP000070659"/>
    </source>
</evidence>
<dbReference type="Proteomes" id="UP000070659">
    <property type="component" value="Unassembled WGS sequence"/>
</dbReference>
<dbReference type="PATRIC" id="fig|1469144.8.peg.3582"/>
<dbReference type="EMBL" id="JYIK01000801">
    <property type="protein sequence ID" value="KWX09489.1"/>
    <property type="molecule type" value="Genomic_DNA"/>
</dbReference>
<evidence type="ECO:0000313" key="4">
    <source>
        <dbReference type="Proteomes" id="UP000070598"/>
    </source>
</evidence>
<dbReference type="RefSeq" id="WP_066884845.1">
    <property type="nucleotide sequence ID" value="NZ_JYIK01000801.1"/>
</dbReference>
<dbReference type="AlphaFoldDB" id="A0A132NHD3"/>
<sequence length="144" mass="15224">MDVLKNHISALQRLLAVIGLLALLTGIGFVQGGPASAAAKSDCFNKGGGKVKCLVDVSTDSAEGGIDIEVKNIRALSGDEIRSLEDSLNRAFADIDLLSADLEDIRSEVKRIFENSLGEPVGRQQIKVCLEGQSEGTAVARCLQ</sequence>
<keyword evidence="1" id="KW-0175">Coiled coil</keyword>
<evidence type="ECO:0000256" key="1">
    <source>
        <dbReference type="SAM" id="Coils"/>
    </source>
</evidence>